<proteinExistence type="predicted"/>
<dbReference type="EMBL" id="JANTQA010000023">
    <property type="protein sequence ID" value="KAJ3443629.1"/>
    <property type="molecule type" value="Genomic_DNA"/>
</dbReference>
<dbReference type="Pfam" id="PF00651">
    <property type="entry name" value="BTB"/>
    <property type="match status" value="1"/>
</dbReference>
<dbReference type="SMART" id="SM00225">
    <property type="entry name" value="BTB"/>
    <property type="match status" value="1"/>
</dbReference>
<organism evidence="2 3">
    <name type="scientific">Anaeramoeba flamelloides</name>
    <dbReference type="NCBI Taxonomy" id="1746091"/>
    <lineage>
        <taxon>Eukaryota</taxon>
        <taxon>Metamonada</taxon>
        <taxon>Anaeramoebidae</taxon>
        <taxon>Anaeramoeba</taxon>
    </lineage>
</organism>
<dbReference type="InterPro" id="IPR011333">
    <property type="entry name" value="SKP1/BTB/POZ_sf"/>
</dbReference>
<comment type="caution">
    <text evidence="2">The sequence shown here is derived from an EMBL/GenBank/DDBJ whole genome shotgun (WGS) entry which is preliminary data.</text>
</comment>
<name>A0AAV7ZR59_9EUKA</name>
<feature type="domain" description="BTB" evidence="1">
    <location>
        <begin position="15"/>
        <end position="88"/>
    </location>
</feature>
<accession>A0AAV7ZR59</accession>
<dbReference type="PANTHER" id="PTHR45774:SF3">
    <property type="entry name" value="BTB (POZ) DOMAIN-CONTAINING 2B-RELATED"/>
    <property type="match status" value="1"/>
</dbReference>
<evidence type="ECO:0000313" key="3">
    <source>
        <dbReference type="Proteomes" id="UP001146793"/>
    </source>
</evidence>
<dbReference type="SUPFAM" id="SSF54695">
    <property type="entry name" value="POZ domain"/>
    <property type="match status" value="1"/>
</dbReference>
<sequence>MLERLKKQINNEEIADVKFLVGKEETEMYGHKSILAISCPMFKTLFYFGNWKEVSSGERAEVRIPDLTSDHFLSLLEYCYIGKTEFTFSNVFPLFYASDKFMMPDLTYFCLDWILKNTKEYTALSILNNVIKIKQTRLAKQTMSYVVRRCNEIFSIQGCLNELEEQTIRFIFQFNENSQGLEKVGNVVVLRLQERALFVSKRDPKKSLVKELQRLLSLINFEIDSGTEFTPLNLSKLAPFPNLNKPLKVLLLCELDIEGKLFVNTLNQSKSSKMIFNQVSLTSYKLNDTEFLTQHQAIIVFFSLNSNRQGDKTKIGDLIAHLIKNYHMSCIFFAPMALIVENLGDLSIKGRITEKDFLPFEKGNLRSSNNWQLKKSPENFSHPLLPTIERFESEKVQTVLNIKNCINENAKIIHRYENDIYLVAEMDAYKSKICFFNYYPIVSNQLIGKDLLFETIYYISEK</sequence>
<dbReference type="Gene3D" id="3.30.710.10">
    <property type="entry name" value="Potassium Channel Kv1.1, Chain A"/>
    <property type="match status" value="1"/>
</dbReference>
<protein>
    <submittedName>
        <fullName evidence="2">Btb (Poz) domain-containing 2a-related</fullName>
    </submittedName>
</protein>
<gene>
    <name evidence="2" type="ORF">M0812_09473</name>
</gene>
<evidence type="ECO:0000313" key="2">
    <source>
        <dbReference type="EMBL" id="KAJ3443629.1"/>
    </source>
</evidence>
<evidence type="ECO:0000259" key="1">
    <source>
        <dbReference type="PROSITE" id="PS50097"/>
    </source>
</evidence>
<dbReference type="PROSITE" id="PS50097">
    <property type="entry name" value="BTB"/>
    <property type="match status" value="1"/>
</dbReference>
<dbReference type="Proteomes" id="UP001146793">
    <property type="component" value="Unassembled WGS sequence"/>
</dbReference>
<dbReference type="AlphaFoldDB" id="A0AAV7ZR59"/>
<dbReference type="InterPro" id="IPR000210">
    <property type="entry name" value="BTB/POZ_dom"/>
</dbReference>
<reference evidence="2" key="1">
    <citation type="submission" date="2022-08" db="EMBL/GenBank/DDBJ databases">
        <title>Novel sulphate-reducing endosymbionts in the free-living metamonad Anaeramoeba.</title>
        <authorList>
            <person name="Jerlstrom-Hultqvist J."/>
            <person name="Cepicka I."/>
            <person name="Gallot-Lavallee L."/>
            <person name="Salas-Leiva D."/>
            <person name="Curtis B.A."/>
            <person name="Zahonova K."/>
            <person name="Pipaliya S."/>
            <person name="Dacks J."/>
            <person name="Roger A.J."/>
        </authorList>
    </citation>
    <scope>NUCLEOTIDE SEQUENCE</scope>
    <source>
        <strain evidence="2">Busselton2</strain>
    </source>
</reference>
<dbReference type="PANTHER" id="PTHR45774">
    <property type="entry name" value="BTB/POZ DOMAIN-CONTAINING"/>
    <property type="match status" value="1"/>
</dbReference>